<reference evidence="3 4" key="1">
    <citation type="submission" date="2020-08" db="EMBL/GenBank/DDBJ databases">
        <title>Genome sequence of Sphingomonas lutea KCTC 23642T.</title>
        <authorList>
            <person name="Hyun D.-W."/>
            <person name="Bae J.-W."/>
        </authorList>
    </citation>
    <scope>NUCLEOTIDE SEQUENCE [LARGE SCALE GENOMIC DNA]</scope>
    <source>
        <strain evidence="3 4">KCTC 23642</strain>
    </source>
</reference>
<feature type="compositionally biased region" description="Basic and acidic residues" evidence="1">
    <location>
        <begin position="250"/>
        <end position="260"/>
    </location>
</feature>
<dbReference type="Pfam" id="PF18932">
    <property type="entry name" value="DUF5681"/>
    <property type="match status" value="1"/>
</dbReference>
<sequence>MSDFPKLEQAVTDGLPRSEQEPAPPPEPADTNEELPKVGYCKPPKQHQFKKGESGNPRGRPRGSINHKTTVLRSFEEEILAESRRLVAVGEGDTLMYLTVQETLARLIVDGALKGDKFYVKLTQQVVTAAQKKEADEKRGLMEAALAYKDKWEFEYERLIRQGLPVPLPHPDDILIDPVSGDVQIVGPTTKEQKAAMDELVRLLDAHIARFEDPKSLWYASPEMRRQLRRRQLKVIQKWNNKLPPRLRRTFDESIDRPTDEDWAEGWAEDDDPATDGHPARDDPSR</sequence>
<feature type="region of interest" description="Disordered" evidence="1">
    <location>
        <begin position="250"/>
        <end position="286"/>
    </location>
</feature>
<gene>
    <name evidence="3" type="ORF">H9L13_11005</name>
</gene>
<proteinExistence type="predicted"/>
<evidence type="ECO:0000313" key="3">
    <source>
        <dbReference type="EMBL" id="QNN67143.1"/>
    </source>
</evidence>
<dbReference type="EMBL" id="CP060718">
    <property type="protein sequence ID" value="QNN67143.1"/>
    <property type="molecule type" value="Genomic_DNA"/>
</dbReference>
<dbReference type="AlphaFoldDB" id="A0A7G9SH18"/>
<feature type="domain" description="DUF5681" evidence="2">
    <location>
        <begin position="45"/>
        <end position="128"/>
    </location>
</feature>
<keyword evidence="4" id="KW-1185">Reference proteome</keyword>
<evidence type="ECO:0000313" key="4">
    <source>
        <dbReference type="Proteomes" id="UP000515971"/>
    </source>
</evidence>
<feature type="region of interest" description="Disordered" evidence="1">
    <location>
        <begin position="1"/>
        <end position="68"/>
    </location>
</feature>
<accession>A0A7G9SH18</accession>
<dbReference type="InterPro" id="IPR043736">
    <property type="entry name" value="DUF5681"/>
</dbReference>
<name>A0A7G9SH18_9SPHN</name>
<feature type="compositionally biased region" description="Acidic residues" evidence="1">
    <location>
        <begin position="261"/>
        <end position="274"/>
    </location>
</feature>
<dbReference type="Proteomes" id="UP000515971">
    <property type="component" value="Chromosome"/>
</dbReference>
<organism evidence="3 4">
    <name type="scientific">Sphingomonas lutea</name>
    <dbReference type="NCBI Taxonomy" id="1045317"/>
    <lineage>
        <taxon>Bacteria</taxon>
        <taxon>Pseudomonadati</taxon>
        <taxon>Pseudomonadota</taxon>
        <taxon>Alphaproteobacteria</taxon>
        <taxon>Sphingomonadales</taxon>
        <taxon>Sphingomonadaceae</taxon>
        <taxon>Sphingomonas</taxon>
    </lineage>
</organism>
<protein>
    <recommendedName>
        <fullName evidence="2">DUF5681 domain-containing protein</fullName>
    </recommendedName>
</protein>
<dbReference type="RefSeq" id="WP_187537735.1">
    <property type="nucleotide sequence ID" value="NZ_BAABJT010000001.1"/>
</dbReference>
<evidence type="ECO:0000256" key="1">
    <source>
        <dbReference type="SAM" id="MobiDB-lite"/>
    </source>
</evidence>
<dbReference type="KEGG" id="slut:H9L13_11005"/>
<evidence type="ECO:0000259" key="2">
    <source>
        <dbReference type="Pfam" id="PF18932"/>
    </source>
</evidence>